<reference evidence="11 12" key="1">
    <citation type="journal article" date="2005" name="Genome Res.">
        <title>Comparative and functional genomic analyses of the pathogenicity of phytopathogen Xanthomonas campestris pv. campestris.</title>
        <authorList>
            <person name="Qian W."/>
            <person name="Jia Y."/>
            <person name="Ren S.X."/>
            <person name="He Y.Q."/>
            <person name="Feng J.X."/>
            <person name="Lu L.F."/>
            <person name="Sun Q."/>
            <person name="Ying G."/>
            <person name="Tang D.J."/>
            <person name="Tang H."/>
            <person name="Wu W."/>
            <person name="Hao P."/>
            <person name="Wang L."/>
            <person name="Jiang B.L."/>
            <person name="Zeng S."/>
            <person name="Gu W.Y."/>
            <person name="Lu G."/>
            <person name="Rong L."/>
            <person name="Tian Y."/>
            <person name="Yao Z."/>
            <person name="Fu G."/>
            <person name="Chen B."/>
            <person name="Fang R."/>
            <person name="Qiang B."/>
            <person name="Chen Z."/>
            <person name="Zhao G.P."/>
            <person name="Tang J.L."/>
            <person name="He C."/>
        </authorList>
    </citation>
    <scope>NUCLEOTIDE SEQUENCE [LARGE SCALE GENOMIC DNA]</scope>
    <source>
        <strain evidence="11 12">8004</strain>
    </source>
</reference>
<name>A0A0H2X6W2_XANC8</name>
<comment type="similarity">
    <text evidence="7">To M.jannaschii MJ0826.</text>
</comment>
<dbReference type="PANTHER" id="PTHR33507">
    <property type="entry name" value="INNER MEMBRANE PROTEIN YBBJ"/>
    <property type="match status" value="1"/>
</dbReference>
<dbReference type="AlphaFoldDB" id="A0A0H2X6W2"/>
<keyword evidence="6 9" id="KW-0472">Membrane</keyword>
<evidence type="ECO:0000256" key="2">
    <source>
        <dbReference type="ARBA" id="ARBA00022475"/>
    </source>
</evidence>
<dbReference type="Pfam" id="PF01957">
    <property type="entry name" value="NfeD"/>
    <property type="match status" value="1"/>
</dbReference>
<feature type="transmembrane region" description="Helical" evidence="9">
    <location>
        <begin position="51"/>
        <end position="70"/>
    </location>
</feature>
<dbReference type="RefSeq" id="WP_011038003.1">
    <property type="nucleotide sequence ID" value="NC_007086.1"/>
</dbReference>
<evidence type="ECO:0000313" key="11">
    <source>
        <dbReference type="EMBL" id="AAY48300.1"/>
    </source>
</evidence>
<proteinExistence type="predicted"/>
<evidence type="ECO:0000313" key="12">
    <source>
        <dbReference type="Proteomes" id="UP000000420"/>
    </source>
</evidence>
<evidence type="ECO:0000256" key="6">
    <source>
        <dbReference type="ARBA" id="ARBA00023136"/>
    </source>
</evidence>
<dbReference type="FunFam" id="2.40.50.140:FF:000118">
    <property type="entry name" value="NfeD family protein"/>
    <property type="match status" value="1"/>
</dbReference>
<dbReference type="InterPro" id="IPR012340">
    <property type="entry name" value="NA-bd_OB-fold"/>
</dbReference>
<dbReference type="GO" id="GO:0005886">
    <property type="term" value="C:plasma membrane"/>
    <property type="evidence" value="ECO:0007669"/>
    <property type="project" value="UniProtKB-SubCell"/>
</dbReference>
<keyword evidence="5 9" id="KW-1133">Transmembrane helix</keyword>
<dbReference type="KEGG" id="xcb:XC_1231"/>
<evidence type="ECO:0000256" key="8">
    <source>
        <dbReference type="ARBA" id="ARBA00067164"/>
    </source>
</evidence>
<evidence type="ECO:0000256" key="9">
    <source>
        <dbReference type="SAM" id="Phobius"/>
    </source>
</evidence>
<dbReference type="PANTHER" id="PTHR33507:SF3">
    <property type="entry name" value="INNER MEMBRANE PROTEIN YBBJ"/>
    <property type="match status" value="1"/>
</dbReference>
<dbReference type="InterPro" id="IPR002810">
    <property type="entry name" value="NfeD-like_C"/>
</dbReference>
<evidence type="ECO:0000256" key="3">
    <source>
        <dbReference type="ARBA" id="ARBA00022519"/>
    </source>
</evidence>
<dbReference type="Proteomes" id="UP000000420">
    <property type="component" value="Chromosome"/>
</dbReference>
<evidence type="ECO:0000256" key="5">
    <source>
        <dbReference type="ARBA" id="ARBA00022989"/>
    </source>
</evidence>
<protein>
    <recommendedName>
        <fullName evidence="8">Inner membrane protein YbbJ</fullName>
    </recommendedName>
</protein>
<dbReference type="InterPro" id="IPR052165">
    <property type="entry name" value="Membrane_assoc_protease"/>
</dbReference>
<accession>A0A0H2X6W2</accession>
<evidence type="ECO:0000259" key="10">
    <source>
        <dbReference type="Pfam" id="PF01957"/>
    </source>
</evidence>
<organism evidence="11 12">
    <name type="scientific">Xanthomonas campestris pv. campestris (strain 8004)</name>
    <dbReference type="NCBI Taxonomy" id="314565"/>
    <lineage>
        <taxon>Bacteria</taxon>
        <taxon>Pseudomonadati</taxon>
        <taxon>Pseudomonadota</taxon>
        <taxon>Gammaproteobacteria</taxon>
        <taxon>Lysobacterales</taxon>
        <taxon>Lysobacteraceae</taxon>
        <taxon>Xanthomonas</taxon>
    </lineage>
</organism>
<keyword evidence="4 9" id="KW-0812">Transmembrane</keyword>
<evidence type="ECO:0000256" key="1">
    <source>
        <dbReference type="ARBA" id="ARBA00004429"/>
    </source>
</evidence>
<dbReference type="EMBL" id="CP000050">
    <property type="protein sequence ID" value="AAY48300.1"/>
    <property type="molecule type" value="Genomic_DNA"/>
</dbReference>
<comment type="subcellular location">
    <subcellularLocation>
        <location evidence="1">Cell inner membrane</location>
        <topology evidence="1">Multi-pass membrane protein</topology>
    </subcellularLocation>
</comment>
<keyword evidence="3" id="KW-0997">Cell inner membrane</keyword>
<dbReference type="HOGENOM" id="CLU_116732_4_3_6"/>
<gene>
    <name evidence="11" type="ordered locus">XC_1231</name>
</gene>
<sequence length="144" mass="15503">MRWDVVAWAVLALLLIAAETLAPGAFLLWMGIAAAAVCVLVLAVPGTSVLLQIVAFVVLSFVAIQVYRTWFRGKGRQSDRPLLNRRAEQLIGRSVLLDQAIVDGRGRAKVDDAFWVVSGPDLPAGALVRIVAVDGMTLQVQPNT</sequence>
<feature type="domain" description="NfeD-like C-terminal" evidence="10">
    <location>
        <begin position="87"/>
        <end position="142"/>
    </location>
</feature>
<dbReference type="Gene3D" id="2.40.50.140">
    <property type="entry name" value="Nucleic acid-binding proteins"/>
    <property type="match status" value="1"/>
</dbReference>
<keyword evidence="2" id="KW-1003">Cell membrane</keyword>
<evidence type="ECO:0000256" key="7">
    <source>
        <dbReference type="ARBA" id="ARBA00061418"/>
    </source>
</evidence>
<evidence type="ECO:0000256" key="4">
    <source>
        <dbReference type="ARBA" id="ARBA00022692"/>
    </source>
</evidence>